<reference evidence="2 3" key="1">
    <citation type="journal article" date="2017" name="Nature">
        <title>The Apostasia genome and the evolution of orchids.</title>
        <authorList>
            <person name="Zhang G.Q."/>
            <person name="Liu K.W."/>
            <person name="Li Z."/>
            <person name="Lohaus R."/>
            <person name="Hsiao Y.Y."/>
            <person name="Niu S.C."/>
            <person name="Wang J.Y."/>
            <person name="Lin Y.C."/>
            <person name="Xu Q."/>
            <person name="Chen L.J."/>
            <person name="Yoshida K."/>
            <person name="Fujiwara S."/>
            <person name="Wang Z.W."/>
            <person name="Zhang Y.Q."/>
            <person name="Mitsuda N."/>
            <person name="Wang M."/>
            <person name="Liu G.H."/>
            <person name="Pecoraro L."/>
            <person name="Huang H.X."/>
            <person name="Xiao X.J."/>
            <person name="Lin M."/>
            <person name="Wu X.Y."/>
            <person name="Wu W.L."/>
            <person name="Chen Y.Y."/>
            <person name="Chang S.B."/>
            <person name="Sakamoto S."/>
            <person name="Ohme-Takagi M."/>
            <person name="Yagi M."/>
            <person name="Zeng S.J."/>
            <person name="Shen C.Y."/>
            <person name="Yeh C.M."/>
            <person name="Luo Y.B."/>
            <person name="Tsai W.C."/>
            <person name="Van de Peer Y."/>
            <person name="Liu Z.J."/>
        </authorList>
    </citation>
    <scope>NUCLEOTIDE SEQUENCE [LARGE SCALE GENOMIC DNA]</scope>
    <source>
        <strain evidence="3">cv. Shenzhen</strain>
        <tissue evidence="2">Stem</tissue>
    </source>
</reference>
<feature type="compositionally biased region" description="Low complexity" evidence="1">
    <location>
        <begin position="16"/>
        <end position="28"/>
    </location>
</feature>
<accession>A0A2H9ZUB5</accession>
<evidence type="ECO:0000256" key="1">
    <source>
        <dbReference type="SAM" id="MobiDB-lite"/>
    </source>
</evidence>
<feature type="region of interest" description="Disordered" evidence="1">
    <location>
        <begin position="100"/>
        <end position="122"/>
    </location>
</feature>
<sequence length="138" mass="14715">MEGNRSSKQANALENPSSSSLVPSKQLSTEVEGRFGRSQVQDSQNQQHLASSHGLPEQGVLFSKANIVKFTTSSRSRETKEVVAAESTGIAEDNGTFVTGALDSCRSEPTQPEGEAESLNAAGCTRRSESLNAAIWFP</sequence>
<proteinExistence type="predicted"/>
<organism evidence="2 3">
    <name type="scientific">Apostasia shenzhenica</name>
    <dbReference type="NCBI Taxonomy" id="1088818"/>
    <lineage>
        <taxon>Eukaryota</taxon>
        <taxon>Viridiplantae</taxon>
        <taxon>Streptophyta</taxon>
        <taxon>Embryophyta</taxon>
        <taxon>Tracheophyta</taxon>
        <taxon>Spermatophyta</taxon>
        <taxon>Magnoliopsida</taxon>
        <taxon>Liliopsida</taxon>
        <taxon>Asparagales</taxon>
        <taxon>Orchidaceae</taxon>
        <taxon>Apostasioideae</taxon>
        <taxon>Apostasia</taxon>
    </lineage>
</organism>
<evidence type="ECO:0000313" key="2">
    <source>
        <dbReference type="EMBL" id="PKA46885.1"/>
    </source>
</evidence>
<name>A0A2H9ZUB5_9ASPA</name>
<dbReference type="AlphaFoldDB" id="A0A2H9ZUB5"/>
<protein>
    <submittedName>
        <fullName evidence="2">Uncharacterized protein</fullName>
    </submittedName>
</protein>
<gene>
    <name evidence="2" type="ORF">AXF42_Ash021819</name>
</gene>
<evidence type="ECO:0000313" key="3">
    <source>
        <dbReference type="Proteomes" id="UP000236161"/>
    </source>
</evidence>
<keyword evidence="3" id="KW-1185">Reference proteome</keyword>
<feature type="compositionally biased region" description="Polar residues" evidence="1">
    <location>
        <begin position="38"/>
        <end position="50"/>
    </location>
</feature>
<feature type="region of interest" description="Disordered" evidence="1">
    <location>
        <begin position="1"/>
        <end position="56"/>
    </location>
</feature>
<dbReference type="Proteomes" id="UP000236161">
    <property type="component" value="Unassembled WGS sequence"/>
</dbReference>
<feature type="compositionally biased region" description="Polar residues" evidence="1">
    <location>
        <begin position="1"/>
        <end position="15"/>
    </location>
</feature>
<dbReference type="EMBL" id="KZ453830">
    <property type="protein sequence ID" value="PKA46885.1"/>
    <property type="molecule type" value="Genomic_DNA"/>
</dbReference>